<evidence type="ECO:0000313" key="2">
    <source>
        <dbReference type="EMBL" id="KAK9278306.1"/>
    </source>
</evidence>
<organism evidence="2 3">
    <name type="scientific">Liquidambar formosana</name>
    <name type="common">Formosan gum</name>
    <dbReference type="NCBI Taxonomy" id="63359"/>
    <lineage>
        <taxon>Eukaryota</taxon>
        <taxon>Viridiplantae</taxon>
        <taxon>Streptophyta</taxon>
        <taxon>Embryophyta</taxon>
        <taxon>Tracheophyta</taxon>
        <taxon>Spermatophyta</taxon>
        <taxon>Magnoliopsida</taxon>
        <taxon>eudicotyledons</taxon>
        <taxon>Gunneridae</taxon>
        <taxon>Pentapetalae</taxon>
        <taxon>Saxifragales</taxon>
        <taxon>Altingiaceae</taxon>
        <taxon>Liquidambar</taxon>
    </lineage>
</organism>
<name>A0AAP0WVM4_LIQFO</name>
<keyword evidence="1" id="KW-0472">Membrane</keyword>
<keyword evidence="3" id="KW-1185">Reference proteome</keyword>
<keyword evidence="1" id="KW-0812">Transmembrane</keyword>
<comment type="caution">
    <text evidence="2">The sequence shown here is derived from an EMBL/GenBank/DDBJ whole genome shotgun (WGS) entry which is preliminary data.</text>
</comment>
<accession>A0AAP0WVM4</accession>
<proteinExistence type="predicted"/>
<dbReference type="Proteomes" id="UP001415857">
    <property type="component" value="Unassembled WGS sequence"/>
</dbReference>
<dbReference type="EMBL" id="JBBPBK010000009">
    <property type="protein sequence ID" value="KAK9278306.1"/>
    <property type="molecule type" value="Genomic_DNA"/>
</dbReference>
<gene>
    <name evidence="2" type="ORF">L1049_027871</name>
</gene>
<evidence type="ECO:0000313" key="3">
    <source>
        <dbReference type="Proteomes" id="UP001415857"/>
    </source>
</evidence>
<reference evidence="2 3" key="1">
    <citation type="journal article" date="2024" name="Plant J.">
        <title>Genome sequences and population genomics reveal climatic adaptation and genomic divergence between two closely related sweetgum species.</title>
        <authorList>
            <person name="Xu W.Q."/>
            <person name="Ren C.Q."/>
            <person name="Zhang X.Y."/>
            <person name="Comes H.P."/>
            <person name="Liu X.H."/>
            <person name="Li Y.G."/>
            <person name="Kettle C.J."/>
            <person name="Jalonen R."/>
            <person name="Gaisberger H."/>
            <person name="Ma Y.Z."/>
            <person name="Qiu Y.X."/>
        </authorList>
    </citation>
    <scope>NUCLEOTIDE SEQUENCE [LARGE SCALE GENOMIC DNA]</scope>
    <source>
        <strain evidence="2">Hangzhou</strain>
    </source>
</reference>
<dbReference type="AlphaFoldDB" id="A0AAP0WVM4"/>
<evidence type="ECO:0000256" key="1">
    <source>
        <dbReference type="SAM" id="Phobius"/>
    </source>
</evidence>
<dbReference type="PANTHER" id="PTHR33919:SF11">
    <property type="entry name" value="EXPRESSED PROTEIN"/>
    <property type="match status" value="1"/>
</dbReference>
<protein>
    <submittedName>
        <fullName evidence="2">Uncharacterized protein</fullName>
    </submittedName>
</protein>
<feature type="transmembrane region" description="Helical" evidence="1">
    <location>
        <begin position="60"/>
        <end position="84"/>
    </location>
</feature>
<dbReference type="PANTHER" id="PTHR33919">
    <property type="entry name" value="OS09G0127700 PROTEIN"/>
    <property type="match status" value="1"/>
</dbReference>
<sequence length="165" mass="18328">MAFRTSSCWRTMLKRFKVGSATFATGTSPKGTAYAPTADFVQVQQSHKPVAAVKGDSVPVYVAVGMIALSATLGLYTGMHHLLYDPAVYVRKRRRETLPEVYEPDDVVEKAEKFIETSFFRKVAHVQELDHHDNVVAHPIRGDVLAHRPLRAETLKEVGVDPKAP</sequence>
<keyword evidence="1" id="KW-1133">Transmembrane helix</keyword>